<evidence type="ECO:0000259" key="7">
    <source>
        <dbReference type="PROSITE" id="PS50982"/>
    </source>
</evidence>
<organism evidence="8 11">
    <name type="scientific">Mikania micrantha</name>
    <name type="common">bitter vine</name>
    <dbReference type="NCBI Taxonomy" id="192012"/>
    <lineage>
        <taxon>Eukaryota</taxon>
        <taxon>Viridiplantae</taxon>
        <taxon>Streptophyta</taxon>
        <taxon>Embryophyta</taxon>
        <taxon>Tracheophyta</taxon>
        <taxon>Spermatophyta</taxon>
        <taxon>Magnoliopsida</taxon>
        <taxon>eudicotyledons</taxon>
        <taxon>Gunneridae</taxon>
        <taxon>Pentapetalae</taxon>
        <taxon>asterids</taxon>
        <taxon>campanulids</taxon>
        <taxon>Asterales</taxon>
        <taxon>Asteraceae</taxon>
        <taxon>Asteroideae</taxon>
        <taxon>Heliantheae alliance</taxon>
        <taxon>Eupatorieae</taxon>
        <taxon>Mikania</taxon>
    </lineage>
</organism>
<feature type="region of interest" description="Disordered" evidence="6">
    <location>
        <begin position="59"/>
        <end position="274"/>
    </location>
</feature>
<dbReference type="InterPro" id="IPR016177">
    <property type="entry name" value="DNA-bd_dom_sf"/>
</dbReference>
<dbReference type="OrthoDB" id="1435582at2759"/>
<evidence type="ECO:0000313" key="9">
    <source>
        <dbReference type="EMBL" id="KAD4180163.1"/>
    </source>
</evidence>
<evidence type="ECO:0000313" key="10">
    <source>
        <dbReference type="EMBL" id="KAD4180164.1"/>
    </source>
</evidence>
<feature type="compositionally biased region" description="Basic residues" evidence="6">
    <location>
        <begin position="104"/>
        <end position="116"/>
    </location>
</feature>
<dbReference type="AlphaFoldDB" id="A0A5N6LAR8"/>
<evidence type="ECO:0000313" key="11">
    <source>
        <dbReference type="Proteomes" id="UP000326396"/>
    </source>
</evidence>
<feature type="compositionally biased region" description="Basic and acidic residues" evidence="6">
    <location>
        <begin position="77"/>
        <end position="89"/>
    </location>
</feature>
<keyword evidence="4" id="KW-0804">Transcription</keyword>
<reference evidence="8 11" key="1">
    <citation type="submission" date="2019-05" db="EMBL/GenBank/DDBJ databases">
        <title>Mikania micrantha, genome provides insights into the molecular mechanism of rapid growth.</title>
        <authorList>
            <person name="Liu B."/>
        </authorList>
    </citation>
    <scope>NUCLEOTIDE SEQUENCE [LARGE SCALE GENOMIC DNA]</scope>
    <source>
        <strain evidence="8">NLD-2019</strain>
        <tissue evidence="8">Leaf</tissue>
    </source>
</reference>
<name>A0A5N6LAR8_9ASTR</name>
<keyword evidence="5" id="KW-0539">Nucleus</keyword>
<evidence type="ECO:0000256" key="6">
    <source>
        <dbReference type="SAM" id="MobiDB-lite"/>
    </source>
</evidence>
<dbReference type="EMBL" id="SZYD01000014">
    <property type="protein sequence ID" value="KAD4180164.1"/>
    <property type="molecule type" value="Genomic_DNA"/>
</dbReference>
<protein>
    <recommendedName>
        <fullName evidence="7">MBD domain-containing protein</fullName>
    </recommendedName>
</protein>
<feature type="domain" description="MBD" evidence="7">
    <location>
        <begin position="7"/>
        <end position="77"/>
    </location>
</feature>
<comment type="caution">
    <text evidence="8">The sequence shown here is derived from an EMBL/GenBank/DDBJ whole genome shotgun (WGS) entry which is preliminary data.</text>
</comment>
<evidence type="ECO:0000256" key="2">
    <source>
        <dbReference type="ARBA" id="ARBA00023015"/>
    </source>
</evidence>
<proteinExistence type="predicted"/>
<feature type="compositionally biased region" description="Basic and acidic residues" evidence="6">
    <location>
        <begin position="259"/>
        <end position="274"/>
    </location>
</feature>
<dbReference type="Proteomes" id="UP000326396">
    <property type="component" value="Linkage Group LG4"/>
</dbReference>
<dbReference type="PROSITE" id="PS50982">
    <property type="entry name" value="MBD"/>
    <property type="match status" value="1"/>
</dbReference>
<comment type="subcellular location">
    <subcellularLocation>
        <location evidence="1">Nucleus</location>
    </subcellularLocation>
</comment>
<evidence type="ECO:0000256" key="5">
    <source>
        <dbReference type="ARBA" id="ARBA00023242"/>
    </source>
</evidence>
<accession>A0A5N6LAR8</accession>
<evidence type="ECO:0000256" key="1">
    <source>
        <dbReference type="ARBA" id="ARBA00004123"/>
    </source>
</evidence>
<dbReference type="SUPFAM" id="SSF54171">
    <property type="entry name" value="DNA-binding domain"/>
    <property type="match status" value="1"/>
</dbReference>
<dbReference type="PANTHER" id="PTHR33729:SF20">
    <property type="entry name" value="DNA-BINDING DOMAIN-CONTAINING PROTEIN-RELATED"/>
    <property type="match status" value="1"/>
</dbReference>
<evidence type="ECO:0000313" key="8">
    <source>
        <dbReference type="EMBL" id="KAD0046740.1"/>
    </source>
</evidence>
<feature type="compositionally biased region" description="Basic and acidic residues" evidence="6">
    <location>
        <begin position="131"/>
        <end position="153"/>
    </location>
</feature>
<evidence type="ECO:0000256" key="4">
    <source>
        <dbReference type="ARBA" id="ARBA00023163"/>
    </source>
</evidence>
<dbReference type="EMBL" id="SZYD01000014">
    <property type="protein sequence ID" value="KAD4180163.1"/>
    <property type="molecule type" value="Genomic_DNA"/>
</dbReference>
<evidence type="ECO:0000256" key="3">
    <source>
        <dbReference type="ARBA" id="ARBA00023125"/>
    </source>
</evidence>
<dbReference type="InterPro" id="IPR039622">
    <property type="entry name" value="MBD10/11"/>
</dbReference>
<dbReference type="Pfam" id="PF01429">
    <property type="entry name" value="MBD"/>
    <property type="match status" value="1"/>
</dbReference>
<sequence>MANSALNDEVVSLELPAPPGWKKMFLPKEGGTPKKNEIVFTAPTGEEITNRKQLEQFLKAHPGGPKVSEFDWGSGETPRRSTRISEKVKSTPPPSEPEPEPVKKRARKSSSSKKGKKEKEDVPEVITDIDVEMKEAEKVEKDDNKLENDKNAPEETVEGEPEKIEKDKTSIDDEGGNKPEQKVNEVCEIPKVPLSEVNDEKIVDGEDNQGVIQDTKQTPVDEACEIQKVPFSGVNEEKQVDGEGNKGETCNAEHTPVIDTKKDGSKEGHKGNFEDISVEKAEAEAEEQGVVQNGCHVEDK</sequence>
<gene>
    <name evidence="9" type="ORF">E3N88_28754</name>
    <name evidence="10" type="ORF">E3N88_28755</name>
    <name evidence="8" type="ORF">E3N88_44869</name>
</gene>
<dbReference type="EMBL" id="SZYD01002013">
    <property type="protein sequence ID" value="KAD0046740.1"/>
    <property type="molecule type" value="Genomic_DNA"/>
</dbReference>
<dbReference type="InterPro" id="IPR001739">
    <property type="entry name" value="Methyl_CpG_DNA-bd"/>
</dbReference>
<dbReference type="GO" id="GO:0005634">
    <property type="term" value="C:nucleus"/>
    <property type="evidence" value="ECO:0007669"/>
    <property type="project" value="UniProtKB-SubCell"/>
</dbReference>
<dbReference type="GO" id="GO:0003677">
    <property type="term" value="F:DNA binding"/>
    <property type="evidence" value="ECO:0007669"/>
    <property type="project" value="UniProtKB-KW"/>
</dbReference>
<keyword evidence="3" id="KW-0238">DNA-binding</keyword>
<dbReference type="PANTHER" id="PTHR33729">
    <property type="entry name" value="METHYL-CPG BINDING DOMAIN CONTAINING PROTEIN, EXPRESSED"/>
    <property type="match status" value="1"/>
</dbReference>
<keyword evidence="11" id="KW-1185">Reference proteome</keyword>
<feature type="compositionally biased region" description="Basic and acidic residues" evidence="6">
    <location>
        <begin position="160"/>
        <end position="185"/>
    </location>
</feature>
<dbReference type="Gene3D" id="3.30.890.10">
    <property type="entry name" value="Methyl-cpg-binding Protein 2, Chain A"/>
    <property type="match status" value="1"/>
</dbReference>
<feature type="compositionally biased region" description="Basic and acidic residues" evidence="6">
    <location>
        <begin position="235"/>
        <end position="246"/>
    </location>
</feature>
<keyword evidence="2" id="KW-0805">Transcription regulation</keyword>